<feature type="transmembrane region" description="Helical" evidence="1">
    <location>
        <begin position="54"/>
        <end position="77"/>
    </location>
</feature>
<name>K8Z7L4_9ENTE</name>
<comment type="caution">
    <text evidence="2">The sequence shown here is derived from an EMBL/GenBank/DDBJ whole genome shotgun (WGS) entry which is preliminary data.</text>
</comment>
<sequence length="273" mass="29993">MDWLLRFIKGMFIGSGFILPGISGGALAAVFGIYEPLIAFLAHPFKKLKENFSFFLPIALGGLAGIYLLSFAVSFLLGTYQTIILWFFVGAIVGTAPSLWKQAGKEGRNKKDYWIMGITFVLALLFLIYGKHLFSASVPQNTWTWMLAGGLIALGIIVPGLSPSNFLLYMGMYKAMSDHIKGLDFSVLIPIAIGGLLVLILLSKLFDHIFKVAYSQLFHFILGVVAASTIMIIPLDYQGFTFMGYFMCAVLLGLGILVGYFMARLEDKVVPEG</sequence>
<reference evidence="2 3" key="1">
    <citation type="journal article" date="2013" name="Genome Announc.">
        <title>Draft Genome Sequence of Catellicoccus marimammalium, a Novel Species Commonly Found in Gull Feces.</title>
        <authorList>
            <person name="Weigand M.R."/>
            <person name="Ryu H."/>
            <person name="Bozcek L."/>
            <person name="Konstantinidis K.T."/>
            <person name="Santo Domingo J.W."/>
        </authorList>
    </citation>
    <scope>NUCLEOTIDE SEQUENCE [LARGE SCALE GENOMIC DNA]</scope>
    <source>
        <strain evidence="2 3">M35/04/3</strain>
    </source>
</reference>
<dbReference type="eggNOG" id="COG2035">
    <property type="taxonomic scope" value="Bacteria"/>
</dbReference>
<dbReference type="PANTHER" id="PTHR37308">
    <property type="entry name" value="INTEGRAL MEMBRANE PROTEIN"/>
    <property type="match status" value="1"/>
</dbReference>
<feature type="transmembrane region" description="Helical" evidence="1">
    <location>
        <begin position="182"/>
        <end position="202"/>
    </location>
</feature>
<dbReference type="STRING" id="1234409.C683_1170"/>
<dbReference type="InterPro" id="IPR007163">
    <property type="entry name" value="VCA0040-like"/>
</dbReference>
<protein>
    <submittedName>
        <fullName evidence="2">Membrane protein</fullName>
    </submittedName>
</protein>
<dbReference type="PANTHER" id="PTHR37308:SF1">
    <property type="entry name" value="POLYPRENYL-PHOSPHATE TRANSPORTER"/>
    <property type="match status" value="1"/>
</dbReference>
<dbReference type="Proteomes" id="UP000016057">
    <property type="component" value="Unassembled WGS sequence"/>
</dbReference>
<evidence type="ECO:0000313" key="2">
    <source>
        <dbReference type="EMBL" id="EKU26895.1"/>
    </source>
</evidence>
<dbReference type="EMBL" id="AMYT01000022">
    <property type="protein sequence ID" value="EKU26895.1"/>
    <property type="molecule type" value="Genomic_DNA"/>
</dbReference>
<keyword evidence="1" id="KW-0472">Membrane</keyword>
<gene>
    <name evidence="2" type="ORF">C683_1170</name>
</gene>
<evidence type="ECO:0000313" key="3">
    <source>
        <dbReference type="Proteomes" id="UP000016057"/>
    </source>
</evidence>
<feature type="transmembrane region" description="Helical" evidence="1">
    <location>
        <begin position="214"/>
        <end position="235"/>
    </location>
</feature>
<feature type="transmembrane region" description="Helical" evidence="1">
    <location>
        <begin position="112"/>
        <end position="130"/>
    </location>
</feature>
<feature type="transmembrane region" description="Helical" evidence="1">
    <location>
        <begin position="242"/>
        <end position="263"/>
    </location>
</feature>
<accession>K8Z7L4</accession>
<dbReference type="PATRIC" id="fig|1234409.3.peg.1122"/>
<feature type="transmembrane region" description="Helical" evidence="1">
    <location>
        <begin position="12"/>
        <end position="34"/>
    </location>
</feature>
<evidence type="ECO:0000256" key="1">
    <source>
        <dbReference type="SAM" id="Phobius"/>
    </source>
</evidence>
<keyword evidence="1" id="KW-1133">Transmembrane helix</keyword>
<feature type="transmembrane region" description="Helical" evidence="1">
    <location>
        <begin position="142"/>
        <end position="161"/>
    </location>
</feature>
<dbReference type="RefSeq" id="WP_009491972.1">
    <property type="nucleotide sequence ID" value="NZ_AMYT01000022.1"/>
</dbReference>
<feature type="transmembrane region" description="Helical" evidence="1">
    <location>
        <begin position="83"/>
        <end position="100"/>
    </location>
</feature>
<keyword evidence="1" id="KW-0812">Transmembrane</keyword>
<dbReference type="AlphaFoldDB" id="K8Z7L4"/>
<organism evidence="2 3">
    <name type="scientific">Catellicoccus marimammalium M35/04/3</name>
    <dbReference type="NCBI Taxonomy" id="1234409"/>
    <lineage>
        <taxon>Bacteria</taxon>
        <taxon>Bacillati</taxon>
        <taxon>Bacillota</taxon>
        <taxon>Bacilli</taxon>
        <taxon>Lactobacillales</taxon>
        <taxon>Enterococcaceae</taxon>
        <taxon>Catellicoccus</taxon>
    </lineage>
</organism>
<proteinExistence type="predicted"/>
<dbReference type="Pfam" id="PF04018">
    <property type="entry name" value="VCA0040-like"/>
    <property type="match status" value="1"/>
</dbReference>
<keyword evidence="3" id="KW-1185">Reference proteome</keyword>